<dbReference type="EMBL" id="JAGYPG010000001">
    <property type="protein sequence ID" value="MBS4194943.1"/>
    <property type="molecule type" value="Genomic_DNA"/>
</dbReference>
<name>A0A942YFE4_9BACI</name>
<gene>
    <name evidence="1" type="ORF">KHA97_07610</name>
</gene>
<dbReference type="GO" id="GO:0003824">
    <property type="term" value="F:catalytic activity"/>
    <property type="evidence" value="ECO:0007669"/>
    <property type="project" value="InterPro"/>
</dbReference>
<protein>
    <submittedName>
        <fullName evidence="1">Uncharacterized protein</fullName>
    </submittedName>
</protein>
<sequence length="58" mass="6577">MEAYNGFSAKFVEKVNGETRPLGSIEEFYRKIIAMIDKQEVDFIVIARVGAFIAGWGY</sequence>
<dbReference type="SUPFAM" id="SSF51621">
    <property type="entry name" value="Phosphoenolpyruvate/pyruvate domain"/>
    <property type="match status" value="1"/>
</dbReference>
<accession>A0A942YFE4</accession>
<reference evidence="1 2" key="1">
    <citation type="submission" date="2021-05" db="EMBL/GenBank/DDBJ databases">
        <title>Novel Bacillus species.</title>
        <authorList>
            <person name="Liu G."/>
        </authorList>
    </citation>
    <scope>NUCLEOTIDE SEQUENCE [LARGE SCALE GENOMIC DNA]</scope>
    <source>
        <strain evidence="2">FJAT-49780</strain>
    </source>
</reference>
<organism evidence="1 2">
    <name type="scientific">Lederbergia citri</name>
    <dbReference type="NCBI Taxonomy" id="2833580"/>
    <lineage>
        <taxon>Bacteria</taxon>
        <taxon>Bacillati</taxon>
        <taxon>Bacillota</taxon>
        <taxon>Bacilli</taxon>
        <taxon>Bacillales</taxon>
        <taxon>Bacillaceae</taxon>
        <taxon>Lederbergia</taxon>
    </lineage>
</organism>
<dbReference type="AlphaFoldDB" id="A0A942YFE4"/>
<dbReference type="Proteomes" id="UP000681414">
    <property type="component" value="Unassembled WGS sequence"/>
</dbReference>
<proteinExistence type="predicted"/>
<keyword evidence="2" id="KW-1185">Reference proteome</keyword>
<evidence type="ECO:0000313" key="2">
    <source>
        <dbReference type="Proteomes" id="UP000681414"/>
    </source>
</evidence>
<dbReference type="InterPro" id="IPR015813">
    <property type="entry name" value="Pyrv/PenolPyrv_kinase-like_dom"/>
</dbReference>
<comment type="caution">
    <text evidence="1">The sequence shown here is derived from an EMBL/GenBank/DDBJ whole genome shotgun (WGS) entry which is preliminary data.</text>
</comment>
<dbReference type="RefSeq" id="WP_213124085.1">
    <property type="nucleotide sequence ID" value="NZ_JAGYPG010000001.1"/>
</dbReference>
<evidence type="ECO:0000313" key="1">
    <source>
        <dbReference type="EMBL" id="MBS4194943.1"/>
    </source>
</evidence>